<dbReference type="GO" id="GO:0005829">
    <property type="term" value="C:cytosol"/>
    <property type="evidence" value="ECO:0007669"/>
    <property type="project" value="TreeGrafter"/>
</dbReference>
<keyword evidence="3 4" id="KW-0456">Lyase</keyword>
<dbReference type="EC" id="4.1.3.40" evidence="4"/>
<dbReference type="GO" id="GO:0008813">
    <property type="term" value="F:chorismate lyase activity"/>
    <property type="evidence" value="ECO:0007669"/>
    <property type="project" value="UniProtKB-UniRule"/>
</dbReference>
<comment type="pathway">
    <text evidence="4">Cofactor biosynthesis; ubiquinone biosynthesis.</text>
</comment>
<dbReference type="AlphaFoldDB" id="A0A5C8M3X7"/>
<feature type="binding site" evidence="4">
    <location>
        <position position="117"/>
    </location>
    <ligand>
        <name>substrate</name>
    </ligand>
</feature>
<comment type="catalytic activity">
    <reaction evidence="4">
        <text>chorismate = 4-hydroxybenzoate + pyruvate</text>
        <dbReference type="Rhea" id="RHEA:16505"/>
        <dbReference type="ChEBI" id="CHEBI:15361"/>
        <dbReference type="ChEBI" id="CHEBI:17879"/>
        <dbReference type="ChEBI" id="CHEBI:29748"/>
        <dbReference type="EC" id="4.1.3.40"/>
    </reaction>
</comment>
<name>A0A5C8M3X7_9GAMM</name>
<keyword evidence="2 4" id="KW-0831">Ubiquinone biosynthesis</keyword>
<evidence type="ECO:0000256" key="4">
    <source>
        <dbReference type="HAMAP-Rule" id="MF_01632"/>
    </source>
</evidence>
<comment type="caution">
    <text evidence="5">The sequence shown here is derived from an EMBL/GenBank/DDBJ whole genome shotgun (WGS) entry which is preliminary data.</text>
</comment>
<dbReference type="PANTHER" id="PTHR38683:SF1">
    <property type="entry name" value="CHORISMATE PYRUVATE-LYASE"/>
    <property type="match status" value="1"/>
</dbReference>
<comment type="similarity">
    <text evidence="4">Belongs to the UbiC family.</text>
</comment>
<dbReference type="GO" id="GO:0006744">
    <property type="term" value="P:ubiquinone biosynthetic process"/>
    <property type="evidence" value="ECO:0007669"/>
    <property type="project" value="UniProtKB-UniRule"/>
</dbReference>
<dbReference type="RefSeq" id="WP_147903027.1">
    <property type="nucleotide sequence ID" value="NZ_BAAAGC010000002.1"/>
</dbReference>
<evidence type="ECO:0000256" key="3">
    <source>
        <dbReference type="ARBA" id="ARBA00023239"/>
    </source>
</evidence>
<comment type="function">
    <text evidence="4">Removes the pyruvyl group from chorismate, with concomitant aromatization of the ring, to provide 4-hydroxybenzoate (4HB) for the ubiquinone pathway.</text>
</comment>
<reference evidence="5 6" key="1">
    <citation type="submission" date="2019-08" db="EMBL/GenBank/DDBJ databases">
        <title>Draft genome analysis of Rheinheimera tangshanensis isolated from the roots of fresh rice plants (Oryza sativa).</title>
        <authorList>
            <person name="Yu Q."/>
            <person name="Qi Y."/>
            <person name="Zhang H."/>
            <person name="Pu J."/>
        </authorList>
    </citation>
    <scope>NUCLEOTIDE SEQUENCE [LARGE SCALE GENOMIC DNA]</scope>
    <source>
        <strain evidence="5 6">JA3-B52</strain>
    </source>
</reference>
<dbReference type="UniPathway" id="UPA00232"/>
<evidence type="ECO:0000256" key="2">
    <source>
        <dbReference type="ARBA" id="ARBA00022688"/>
    </source>
</evidence>
<proteinExistence type="inferred from homology"/>
<evidence type="ECO:0000313" key="5">
    <source>
        <dbReference type="EMBL" id="TXK83155.1"/>
    </source>
</evidence>
<evidence type="ECO:0000256" key="1">
    <source>
        <dbReference type="ARBA" id="ARBA00022490"/>
    </source>
</evidence>
<dbReference type="PANTHER" id="PTHR38683">
    <property type="entry name" value="CHORISMATE PYRUVATE-LYASE"/>
    <property type="match status" value="1"/>
</dbReference>
<dbReference type="InterPro" id="IPR028978">
    <property type="entry name" value="Chorismate_lyase_/UTRA_dom_sf"/>
</dbReference>
<accession>A0A5C8M3X7</accession>
<dbReference type="Proteomes" id="UP000321814">
    <property type="component" value="Unassembled WGS sequence"/>
</dbReference>
<feature type="binding site" evidence="4">
    <location>
        <position position="170"/>
    </location>
    <ligand>
        <name>substrate</name>
    </ligand>
</feature>
<dbReference type="Gene3D" id="3.40.1410.10">
    <property type="entry name" value="Chorismate lyase-like"/>
    <property type="match status" value="1"/>
</dbReference>
<organism evidence="5 6">
    <name type="scientific">Rheinheimera tangshanensis</name>
    <dbReference type="NCBI Taxonomy" id="400153"/>
    <lineage>
        <taxon>Bacteria</taxon>
        <taxon>Pseudomonadati</taxon>
        <taxon>Pseudomonadota</taxon>
        <taxon>Gammaproteobacteria</taxon>
        <taxon>Chromatiales</taxon>
        <taxon>Chromatiaceae</taxon>
        <taxon>Rheinheimera</taxon>
    </lineage>
</organism>
<sequence length="179" mass="20711">MQFDFMHSTDSLFQLHALWQSAQQSLLPDRLKPWLLSQGSLTALLKKRCQEFRLELVTEHWQKLPEPLQQQWQQSEGLKRDVILWCDAKACIYAQSWLPESTLEQMEPLARLGAQPLGEYIFQHDSLERGPIDVALLQAGLVLPVLGEQKQLWARRSIFSVQQQPLLVQEIFLPGVLEL</sequence>
<keyword evidence="4" id="KW-0670">Pyruvate</keyword>
<keyword evidence="1 4" id="KW-0963">Cytoplasm</keyword>
<dbReference type="InterPro" id="IPR007440">
    <property type="entry name" value="Chorismate--pyruvate_lyase"/>
</dbReference>
<keyword evidence="6" id="KW-1185">Reference proteome</keyword>
<dbReference type="EMBL" id="VRLR01000001">
    <property type="protein sequence ID" value="TXK83155.1"/>
    <property type="molecule type" value="Genomic_DNA"/>
</dbReference>
<dbReference type="GO" id="GO:0042866">
    <property type="term" value="P:pyruvate biosynthetic process"/>
    <property type="evidence" value="ECO:0007669"/>
    <property type="project" value="UniProtKB-UniRule"/>
</dbReference>
<comment type="subcellular location">
    <subcellularLocation>
        <location evidence="4">Cytoplasm</location>
    </subcellularLocation>
</comment>
<dbReference type="Pfam" id="PF04345">
    <property type="entry name" value="Chor_lyase"/>
    <property type="match status" value="1"/>
</dbReference>
<dbReference type="SUPFAM" id="SSF64288">
    <property type="entry name" value="Chorismate lyase-like"/>
    <property type="match status" value="1"/>
</dbReference>
<gene>
    <name evidence="4" type="primary">ubiC</name>
    <name evidence="5" type="ORF">FU839_02465</name>
</gene>
<feature type="binding site" evidence="4">
    <location>
        <position position="80"/>
    </location>
    <ligand>
        <name>substrate</name>
    </ligand>
</feature>
<dbReference type="HAMAP" id="MF_01632">
    <property type="entry name" value="UbiC"/>
    <property type="match status" value="1"/>
</dbReference>
<protein>
    <recommendedName>
        <fullName evidence="4">Probable chorismate pyruvate-lyase</fullName>
        <shortName evidence="4">CL</shortName>
        <shortName evidence="4">CPL</shortName>
        <ecNumber evidence="4">4.1.3.40</ecNumber>
    </recommendedName>
</protein>
<evidence type="ECO:0000313" key="6">
    <source>
        <dbReference type="Proteomes" id="UP000321814"/>
    </source>
</evidence>
<comment type="caution">
    <text evidence="4">Lacks conserved residue(s) required for the propagation of feature annotation.</text>
</comment>
<dbReference type="OrthoDB" id="9789493at2"/>